<name>A0A4Y2A6W8_ARAVE</name>
<sequence length="130" mass="14765">MFSYRLPNFQYGSIPASEFPTQQYALQPQPYPPQCQYYPSELSTIHRSLSSVPLRFDRIHQSRHYVPPSPSVRDCNPAALSDFVSYLNPHSVQDQQSRTRLFLTISSSHPESVNTLSNISGTSFLDNAVE</sequence>
<organism evidence="1 2">
    <name type="scientific">Araneus ventricosus</name>
    <name type="common">Orbweaver spider</name>
    <name type="synonym">Epeira ventricosa</name>
    <dbReference type="NCBI Taxonomy" id="182803"/>
    <lineage>
        <taxon>Eukaryota</taxon>
        <taxon>Metazoa</taxon>
        <taxon>Ecdysozoa</taxon>
        <taxon>Arthropoda</taxon>
        <taxon>Chelicerata</taxon>
        <taxon>Arachnida</taxon>
        <taxon>Araneae</taxon>
        <taxon>Araneomorphae</taxon>
        <taxon>Entelegynae</taxon>
        <taxon>Araneoidea</taxon>
        <taxon>Araneidae</taxon>
        <taxon>Araneus</taxon>
    </lineage>
</organism>
<protein>
    <submittedName>
        <fullName evidence="1">Uncharacterized protein</fullName>
    </submittedName>
</protein>
<dbReference type="Proteomes" id="UP000499080">
    <property type="component" value="Unassembled WGS sequence"/>
</dbReference>
<keyword evidence="2" id="KW-1185">Reference proteome</keyword>
<gene>
    <name evidence="1" type="ORF">AVEN_194657_1</name>
</gene>
<proteinExistence type="predicted"/>
<evidence type="ECO:0000313" key="1">
    <source>
        <dbReference type="EMBL" id="GBL75483.1"/>
    </source>
</evidence>
<comment type="caution">
    <text evidence="1">The sequence shown here is derived from an EMBL/GenBank/DDBJ whole genome shotgun (WGS) entry which is preliminary data.</text>
</comment>
<accession>A0A4Y2A6W8</accession>
<dbReference type="EMBL" id="BGPR01000007">
    <property type="protein sequence ID" value="GBL75483.1"/>
    <property type="molecule type" value="Genomic_DNA"/>
</dbReference>
<reference evidence="1 2" key="1">
    <citation type="journal article" date="2019" name="Sci. Rep.">
        <title>Orb-weaving spider Araneus ventricosus genome elucidates the spidroin gene catalogue.</title>
        <authorList>
            <person name="Kono N."/>
            <person name="Nakamura H."/>
            <person name="Ohtoshi R."/>
            <person name="Moran D.A.P."/>
            <person name="Shinohara A."/>
            <person name="Yoshida Y."/>
            <person name="Fujiwara M."/>
            <person name="Mori M."/>
            <person name="Tomita M."/>
            <person name="Arakawa K."/>
        </authorList>
    </citation>
    <scope>NUCLEOTIDE SEQUENCE [LARGE SCALE GENOMIC DNA]</scope>
</reference>
<dbReference type="AlphaFoldDB" id="A0A4Y2A6W8"/>
<evidence type="ECO:0000313" key="2">
    <source>
        <dbReference type="Proteomes" id="UP000499080"/>
    </source>
</evidence>